<dbReference type="Gene3D" id="1.10.260.40">
    <property type="entry name" value="lambda repressor-like DNA-binding domains"/>
    <property type="match status" value="1"/>
</dbReference>
<evidence type="ECO:0000313" key="5">
    <source>
        <dbReference type="EMBL" id="QEA07231.1"/>
    </source>
</evidence>
<keyword evidence="3" id="KW-0804">Transcription</keyword>
<organism evidence="5">
    <name type="scientific">uncultured organism</name>
    <dbReference type="NCBI Taxonomy" id="155900"/>
    <lineage>
        <taxon>unclassified sequences</taxon>
        <taxon>environmental samples</taxon>
    </lineage>
</organism>
<dbReference type="CDD" id="cd01392">
    <property type="entry name" value="HTH_LacI"/>
    <property type="match status" value="1"/>
</dbReference>
<keyword evidence="1" id="KW-0805">Transcription regulation</keyword>
<dbReference type="Gene3D" id="3.40.50.2300">
    <property type="match status" value="2"/>
</dbReference>
<dbReference type="PANTHER" id="PTHR30146:SF33">
    <property type="entry name" value="TRANSCRIPTIONAL REGULATOR"/>
    <property type="match status" value="1"/>
</dbReference>
<dbReference type="SUPFAM" id="SSF53822">
    <property type="entry name" value="Periplasmic binding protein-like I"/>
    <property type="match status" value="1"/>
</dbReference>
<accession>A0A5B8RF19</accession>
<evidence type="ECO:0000259" key="4">
    <source>
        <dbReference type="PROSITE" id="PS50932"/>
    </source>
</evidence>
<dbReference type="SUPFAM" id="SSF47413">
    <property type="entry name" value="lambda repressor-like DNA-binding domains"/>
    <property type="match status" value="1"/>
</dbReference>
<dbReference type="SMART" id="SM00354">
    <property type="entry name" value="HTH_LACI"/>
    <property type="match status" value="1"/>
</dbReference>
<dbReference type="EMBL" id="MN079217">
    <property type="protein sequence ID" value="QEA07231.1"/>
    <property type="molecule type" value="Genomic_DNA"/>
</dbReference>
<dbReference type="PANTHER" id="PTHR30146">
    <property type="entry name" value="LACI-RELATED TRANSCRIPTIONAL REPRESSOR"/>
    <property type="match status" value="1"/>
</dbReference>
<dbReference type="CDD" id="cd01575">
    <property type="entry name" value="PBP1_GntR"/>
    <property type="match status" value="1"/>
</dbReference>
<dbReference type="PROSITE" id="PS00356">
    <property type="entry name" value="HTH_LACI_1"/>
    <property type="match status" value="1"/>
</dbReference>
<evidence type="ECO:0000256" key="1">
    <source>
        <dbReference type="ARBA" id="ARBA00023015"/>
    </source>
</evidence>
<dbReference type="InterPro" id="IPR046335">
    <property type="entry name" value="LacI/GalR-like_sensor"/>
</dbReference>
<evidence type="ECO:0000256" key="3">
    <source>
        <dbReference type="ARBA" id="ARBA00023163"/>
    </source>
</evidence>
<dbReference type="InterPro" id="IPR028082">
    <property type="entry name" value="Peripla_BP_I"/>
</dbReference>
<sequence>MQKKPPVRMEDVARIAGVSSITVSRVLNQPGKVAEETRERVLNAIEAVGYVPNSVAGSLASRRTSVIAALVPTITNSIFADTIHGLTDVLTPAGYQLLLGATGYSLEREAQLITALLAQRPAGLLVTGLAHAERARTLMKSAGIPVVETWNVQGEAVDMAVGFSNYRACYDMVVRLAGNGHRCIGFVCAPTEANDRARERLRGYRSAIRDLGLPERAELVREAKFSFHAGAESVNRMRAEVPDLDAVFCANDILAIGALFECQRRGVDVPGDLSIAGFDDVELASQVNPGLTTVRIPRYEIGREAARMLMQRVDGRPVSPGILDLGFEIVERQSTVRPG</sequence>
<gene>
    <name evidence="5" type="primary">gntR_2</name>
    <name evidence="5" type="ORF">KBTEX_03579</name>
</gene>
<dbReference type="Pfam" id="PF13377">
    <property type="entry name" value="Peripla_BP_3"/>
    <property type="match status" value="1"/>
</dbReference>
<dbReference type="GO" id="GO:0003700">
    <property type="term" value="F:DNA-binding transcription factor activity"/>
    <property type="evidence" value="ECO:0007669"/>
    <property type="project" value="TreeGrafter"/>
</dbReference>
<dbReference type="InterPro" id="IPR010982">
    <property type="entry name" value="Lambda_DNA-bd_dom_sf"/>
</dbReference>
<reference evidence="5" key="1">
    <citation type="submission" date="2019-06" db="EMBL/GenBank/DDBJ databases">
        <authorList>
            <person name="Murdoch R.W."/>
            <person name="Fathepure B."/>
        </authorList>
    </citation>
    <scope>NUCLEOTIDE SEQUENCE</scope>
</reference>
<dbReference type="PROSITE" id="PS50932">
    <property type="entry name" value="HTH_LACI_2"/>
    <property type="match status" value="1"/>
</dbReference>
<evidence type="ECO:0000256" key="2">
    <source>
        <dbReference type="ARBA" id="ARBA00023125"/>
    </source>
</evidence>
<feature type="domain" description="HTH lacI-type" evidence="4">
    <location>
        <begin position="7"/>
        <end position="61"/>
    </location>
</feature>
<dbReference type="Pfam" id="PF00356">
    <property type="entry name" value="LacI"/>
    <property type="match status" value="1"/>
</dbReference>
<dbReference type="AlphaFoldDB" id="A0A5B8RF19"/>
<dbReference type="InterPro" id="IPR000843">
    <property type="entry name" value="HTH_LacI"/>
</dbReference>
<name>A0A5B8RF19_9ZZZZ</name>
<keyword evidence="2" id="KW-0238">DNA-binding</keyword>
<dbReference type="GO" id="GO:0000976">
    <property type="term" value="F:transcription cis-regulatory region binding"/>
    <property type="evidence" value="ECO:0007669"/>
    <property type="project" value="TreeGrafter"/>
</dbReference>
<proteinExistence type="predicted"/>
<protein>
    <submittedName>
        <fullName evidence="5">HTH-type transcriptional regulator GntR</fullName>
    </submittedName>
</protein>